<name>A0A550CZJ6_9AGAR</name>
<evidence type="ECO:0000313" key="1">
    <source>
        <dbReference type="EMBL" id="TRM70207.1"/>
    </source>
</evidence>
<dbReference type="AlphaFoldDB" id="A0A550CZJ6"/>
<dbReference type="Proteomes" id="UP000320762">
    <property type="component" value="Unassembled WGS sequence"/>
</dbReference>
<proteinExistence type="predicted"/>
<sequence length="370" mass="42103">QEYWQKARDPIRSKELYRELGGYQTFTSAPSLFATPNVLIRREYEAAWRDMETAFLTGRAYFETTDGPSRYEGHAIPGPRAPYPSAYTILGNSVPLYAGKTIFLSLALLRCLGRHWTVFLQLFPYAETVYIFNSAGVFQLNAADVNSPALREAPPRATWFLVDSSTTLHSVPRDIYKVNRFLIQAASPQTDRARWTNKNNYFRSVYLMNPMPLEEVQLSYSLAATRTEDTDRITDSFFAKYGPSTRLAHRAASAGKLWEVQPAAAIVAALGDLDLLKLREFVFQTIHIQLRMDDNVSHHLLLTRPGDERHQVQVDVVSDHVLVQLFSALSRPQRLNIQAFFDLAASITETRTSASHLLEWRMQDRGHDLS</sequence>
<comment type="caution">
    <text evidence="1">The sequence shown here is derived from an EMBL/GenBank/DDBJ whole genome shotgun (WGS) entry which is preliminary data.</text>
</comment>
<keyword evidence="2" id="KW-1185">Reference proteome</keyword>
<dbReference type="EMBL" id="VDMD01000001">
    <property type="protein sequence ID" value="TRM70207.1"/>
    <property type="molecule type" value="Genomic_DNA"/>
</dbReference>
<dbReference type="OrthoDB" id="2340858at2759"/>
<organism evidence="1 2">
    <name type="scientific">Schizophyllum amplum</name>
    <dbReference type="NCBI Taxonomy" id="97359"/>
    <lineage>
        <taxon>Eukaryota</taxon>
        <taxon>Fungi</taxon>
        <taxon>Dikarya</taxon>
        <taxon>Basidiomycota</taxon>
        <taxon>Agaricomycotina</taxon>
        <taxon>Agaricomycetes</taxon>
        <taxon>Agaricomycetidae</taxon>
        <taxon>Agaricales</taxon>
        <taxon>Schizophyllaceae</taxon>
        <taxon>Schizophyllum</taxon>
    </lineage>
</organism>
<accession>A0A550CZJ6</accession>
<gene>
    <name evidence="1" type="ORF">BD626DRAFT_391187</name>
</gene>
<feature type="non-terminal residue" evidence="1">
    <location>
        <position position="1"/>
    </location>
</feature>
<evidence type="ECO:0000313" key="2">
    <source>
        <dbReference type="Proteomes" id="UP000320762"/>
    </source>
</evidence>
<protein>
    <submittedName>
        <fullName evidence="1">Uncharacterized protein</fullName>
    </submittedName>
</protein>
<reference evidence="1 2" key="1">
    <citation type="journal article" date="2019" name="New Phytol.">
        <title>Comparative genomics reveals unique wood-decay strategies and fruiting body development in the Schizophyllaceae.</title>
        <authorList>
            <person name="Almasi E."/>
            <person name="Sahu N."/>
            <person name="Krizsan K."/>
            <person name="Balint B."/>
            <person name="Kovacs G.M."/>
            <person name="Kiss B."/>
            <person name="Cseklye J."/>
            <person name="Drula E."/>
            <person name="Henrissat B."/>
            <person name="Nagy I."/>
            <person name="Chovatia M."/>
            <person name="Adam C."/>
            <person name="LaButti K."/>
            <person name="Lipzen A."/>
            <person name="Riley R."/>
            <person name="Grigoriev I.V."/>
            <person name="Nagy L.G."/>
        </authorList>
    </citation>
    <scope>NUCLEOTIDE SEQUENCE [LARGE SCALE GENOMIC DNA]</scope>
    <source>
        <strain evidence="1 2">NL-1724</strain>
    </source>
</reference>